<dbReference type="InterPro" id="IPR004886">
    <property type="entry name" value="Glucanosyltransferase"/>
</dbReference>
<dbReference type="Pfam" id="PF03198">
    <property type="entry name" value="Glyco_hydro_72"/>
    <property type="match status" value="1"/>
</dbReference>
<keyword evidence="11" id="KW-0472">Membrane</keyword>
<evidence type="ECO:0000256" key="4">
    <source>
        <dbReference type="ARBA" id="ARBA00022723"/>
    </source>
</evidence>
<dbReference type="Proteomes" id="UP000779574">
    <property type="component" value="Unassembled WGS sequence"/>
</dbReference>
<dbReference type="InterPro" id="IPR050364">
    <property type="entry name" value="Cytochrome_P450_fung"/>
</dbReference>
<dbReference type="InterPro" id="IPR002401">
    <property type="entry name" value="Cyt_P450_E_grp-I"/>
</dbReference>
<evidence type="ECO:0000313" key="12">
    <source>
        <dbReference type="EMBL" id="KAG9693682.1"/>
    </source>
</evidence>
<name>A0A9P8JA19_AURME</name>
<proteinExistence type="inferred from homology"/>
<evidence type="ECO:0000256" key="3">
    <source>
        <dbReference type="ARBA" id="ARBA00010617"/>
    </source>
</evidence>
<keyword evidence="9" id="KW-0325">Glycoprotein</keyword>
<evidence type="ECO:0000313" key="13">
    <source>
        <dbReference type="Proteomes" id="UP000779574"/>
    </source>
</evidence>
<dbReference type="CDD" id="cd11065">
    <property type="entry name" value="CYP64-like"/>
    <property type="match status" value="1"/>
</dbReference>
<reference evidence="12" key="2">
    <citation type="submission" date="2021-08" db="EMBL/GenBank/DDBJ databases">
        <authorList>
            <person name="Gostincar C."/>
            <person name="Sun X."/>
            <person name="Song Z."/>
            <person name="Gunde-Cimerman N."/>
        </authorList>
    </citation>
    <scope>NUCLEOTIDE SEQUENCE</scope>
    <source>
        <strain evidence="12">EXF-9911</strain>
    </source>
</reference>
<keyword evidence="11" id="KW-0449">Lipoprotein</keyword>
<dbReference type="SUPFAM" id="SSF48264">
    <property type="entry name" value="Cytochrome P450"/>
    <property type="match status" value="1"/>
</dbReference>
<dbReference type="InterPro" id="IPR017853">
    <property type="entry name" value="GH"/>
</dbReference>
<evidence type="ECO:0000256" key="11">
    <source>
        <dbReference type="RuleBase" id="RU361209"/>
    </source>
</evidence>
<evidence type="ECO:0000256" key="2">
    <source>
        <dbReference type="ARBA" id="ARBA00007528"/>
    </source>
</evidence>
<evidence type="ECO:0000256" key="6">
    <source>
        <dbReference type="ARBA" id="ARBA00023002"/>
    </source>
</evidence>
<keyword evidence="8" id="KW-0503">Monooxygenase</keyword>
<organism evidence="12 13">
    <name type="scientific">Aureobasidium melanogenum</name>
    <name type="common">Aureobasidium pullulans var. melanogenum</name>
    <dbReference type="NCBI Taxonomy" id="46634"/>
    <lineage>
        <taxon>Eukaryota</taxon>
        <taxon>Fungi</taxon>
        <taxon>Dikarya</taxon>
        <taxon>Ascomycota</taxon>
        <taxon>Pezizomycotina</taxon>
        <taxon>Dothideomycetes</taxon>
        <taxon>Dothideomycetidae</taxon>
        <taxon>Dothideales</taxon>
        <taxon>Saccotheciaceae</taxon>
        <taxon>Aureobasidium</taxon>
    </lineage>
</organism>
<dbReference type="EC" id="2.4.1.-" evidence="11"/>
<comment type="similarity">
    <text evidence="2 11">Belongs to the glycosyl hydrolase 72 family.</text>
</comment>
<evidence type="ECO:0000256" key="7">
    <source>
        <dbReference type="ARBA" id="ARBA00023004"/>
    </source>
</evidence>
<dbReference type="GO" id="GO:0004497">
    <property type="term" value="F:monooxygenase activity"/>
    <property type="evidence" value="ECO:0007669"/>
    <property type="project" value="UniProtKB-KW"/>
</dbReference>
<comment type="cofactor">
    <cofactor evidence="10">
        <name>heme</name>
        <dbReference type="ChEBI" id="CHEBI:30413"/>
    </cofactor>
</comment>
<keyword evidence="11" id="KW-0336">GPI-anchor</keyword>
<dbReference type="GO" id="GO:0005886">
    <property type="term" value="C:plasma membrane"/>
    <property type="evidence" value="ECO:0007669"/>
    <property type="project" value="UniProtKB-SubCell"/>
</dbReference>
<keyword evidence="11" id="KW-0808">Transferase</keyword>
<comment type="function">
    <text evidence="11">Splits internally a 1,3-beta-glucan molecule and transfers the newly generated reducing end (the donor) to the non-reducing end of another 1,3-beta-glucan molecule (the acceptor) forming a 1,3-beta linkage, resulting in the elongation of 1,3-beta-glucan chains in the cell wall.</text>
</comment>
<keyword evidence="10" id="KW-0349">Heme</keyword>
<dbReference type="EMBL" id="JAHFXF010000185">
    <property type="protein sequence ID" value="KAG9693682.1"/>
    <property type="molecule type" value="Genomic_DNA"/>
</dbReference>
<feature type="non-terminal residue" evidence="12">
    <location>
        <position position="833"/>
    </location>
</feature>
<keyword evidence="4 10" id="KW-0479">Metal-binding</keyword>
<dbReference type="GO" id="GO:0020037">
    <property type="term" value="F:heme binding"/>
    <property type="evidence" value="ECO:0007669"/>
    <property type="project" value="InterPro"/>
</dbReference>
<evidence type="ECO:0000256" key="1">
    <source>
        <dbReference type="ARBA" id="ARBA00004609"/>
    </source>
</evidence>
<dbReference type="GO" id="GO:0098552">
    <property type="term" value="C:side of membrane"/>
    <property type="evidence" value="ECO:0007669"/>
    <property type="project" value="UniProtKB-KW"/>
</dbReference>
<feature type="binding site" description="axial binding residue" evidence="10">
    <location>
        <position position="442"/>
    </location>
    <ligand>
        <name>heme</name>
        <dbReference type="ChEBI" id="CHEBI:30413"/>
    </ligand>
    <ligandPart>
        <name>Fe</name>
        <dbReference type="ChEBI" id="CHEBI:18248"/>
    </ligandPart>
</feature>
<dbReference type="GO" id="GO:0016705">
    <property type="term" value="F:oxidoreductase activity, acting on paired donors, with incorporation or reduction of molecular oxygen"/>
    <property type="evidence" value="ECO:0007669"/>
    <property type="project" value="InterPro"/>
</dbReference>
<dbReference type="PRINTS" id="PR00385">
    <property type="entry name" value="P450"/>
</dbReference>
<sequence length="833" mass="94672">MVLPTPATFAIVGFILLILKALTIGRRHKDYPPGPPTIPILGNIHQMPKRDAHLQFQKWANEYGPIYSLMLGTRILIVLSSDQAVKDLLDKRSAIYSAREDMYVGQTLCSGGMRFLMMEYGPTWRYFRKMCHALLNVNVAKTYVAYQLLENKQMLYEMLVSPDRCLQNIRRYSNALTTTMIFGWRTPTYEDHAMKQLYEGFSEFVQINQTGTAALLDSFPLLRKLPDWMFPLQARAKEAFKKERELYVGHWLTAKKTTKAGTIRPCFCVGMAQAQQEEGFSDDQAAYITGTLLEAGSDTTASTLYAFVQAMLLFPTVQKKAQEEIDRVVGKDRLPTMEDEPNLQYIRGCVKESLRWMPTTILGAVPHAVIRDDTYMGYKIPKGAGVMNNVWAIHMDPNRSPEPRRFDPDRFKDDFLNCADSATQPDASKRDSFTFGAGRRICQGMHVAERSLFLGISRMLWAFDINPVINSATGEGILPNPDKLTQGILVMPEEYKVNITPRDQIRADLIEKEWQEAEDLLDPITKQWKQTPKDSIDITKQRDKAMELLEEAGIFVVTGVSTSSCCINRSTPYESYNTANISSFLRTAGMMACYTNTLGIVAANSVVNHRDSLHATPVLKAVVWDLKRYLNFSNESKVTRVLPVGYSPSSAVHINHSGFLEYLYFGDEENAIDFLALPNYGWAGVKSNMQISGWNAFIDRYEKFAYLRSSRNPMTRVFSGGCVYEFTDNANNFGLAAMPGADGEWWFQKFRGNQKKVIEVRQTDQGNLYIYHDFANYKAALAEPTDSSWDIMERQAAERHNIDATRMTWPWDPNHQIPATCIDWDNVEELVGR</sequence>
<dbReference type="Pfam" id="PF00067">
    <property type="entry name" value="p450"/>
    <property type="match status" value="1"/>
</dbReference>
<dbReference type="PANTHER" id="PTHR46300:SF2">
    <property type="entry name" value="CYTOCHROME P450 MONOOXYGENASE ALNH-RELATED"/>
    <property type="match status" value="1"/>
</dbReference>
<protein>
    <recommendedName>
        <fullName evidence="11">1,3-beta-glucanosyltransferase</fullName>
        <ecNumber evidence="11">2.4.1.-</ecNumber>
    </recommendedName>
</protein>
<comment type="similarity">
    <text evidence="3">Belongs to the cytochrome P450 family.</text>
</comment>
<dbReference type="OrthoDB" id="1055148at2759"/>
<gene>
    <name evidence="12" type="ORF">KCU76_g5794</name>
</gene>
<dbReference type="PRINTS" id="PR00463">
    <property type="entry name" value="EP450I"/>
</dbReference>
<evidence type="ECO:0000256" key="5">
    <source>
        <dbReference type="ARBA" id="ARBA00022729"/>
    </source>
</evidence>
<keyword evidence="6" id="KW-0560">Oxidoreductase</keyword>
<accession>A0A9P8JA19</accession>
<dbReference type="SUPFAM" id="SSF51445">
    <property type="entry name" value="(Trans)glycosidases"/>
    <property type="match status" value="1"/>
</dbReference>
<dbReference type="PANTHER" id="PTHR46300">
    <property type="entry name" value="P450, PUTATIVE (EUROFUNG)-RELATED-RELATED"/>
    <property type="match status" value="1"/>
</dbReference>
<keyword evidence="5" id="KW-0732">Signal</keyword>
<comment type="caution">
    <text evidence="12">The sequence shown here is derived from an EMBL/GenBank/DDBJ whole genome shotgun (WGS) entry which is preliminary data.</text>
</comment>
<keyword evidence="7 10" id="KW-0408">Iron</keyword>
<dbReference type="InterPro" id="IPR036396">
    <property type="entry name" value="Cyt_P450_sf"/>
</dbReference>
<dbReference type="GO" id="GO:0005506">
    <property type="term" value="F:iron ion binding"/>
    <property type="evidence" value="ECO:0007669"/>
    <property type="project" value="InterPro"/>
</dbReference>
<comment type="subcellular location">
    <subcellularLocation>
        <location evidence="1 11">Cell membrane</location>
        <topology evidence="1 11">Lipid-anchor</topology>
        <topology evidence="1 11">GPI-anchor</topology>
    </subcellularLocation>
</comment>
<dbReference type="Gene3D" id="1.10.630.10">
    <property type="entry name" value="Cytochrome P450"/>
    <property type="match status" value="1"/>
</dbReference>
<dbReference type="InterPro" id="IPR001128">
    <property type="entry name" value="Cyt_P450"/>
</dbReference>
<evidence type="ECO:0000256" key="8">
    <source>
        <dbReference type="ARBA" id="ARBA00023033"/>
    </source>
</evidence>
<dbReference type="AlphaFoldDB" id="A0A9P8JA19"/>
<reference evidence="12" key="1">
    <citation type="journal article" date="2021" name="J Fungi (Basel)">
        <title>Virulence traits and population genomics of the black yeast Aureobasidium melanogenum.</title>
        <authorList>
            <person name="Cernosa A."/>
            <person name="Sun X."/>
            <person name="Gostincar C."/>
            <person name="Fang C."/>
            <person name="Gunde-Cimerman N."/>
            <person name="Song Z."/>
        </authorList>
    </citation>
    <scope>NUCLEOTIDE SEQUENCE</scope>
    <source>
        <strain evidence="12">EXF-9911</strain>
    </source>
</reference>
<dbReference type="Gene3D" id="3.20.20.80">
    <property type="entry name" value="Glycosidases"/>
    <property type="match status" value="1"/>
</dbReference>
<dbReference type="GO" id="GO:0016740">
    <property type="term" value="F:transferase activity"/>
    <property type="evidence" value="ECO:0007669"/>
    <property type="project" value="UniProtKB-KW"/>
</dbReference>
<evidence type="ECO:0000256" key="9">
    <source>
        <dbReference type="ARBA" id="ARBA00023180"/>
    </source>
</evidence>
<evidence type="ECO:0000256" key="10">
    <source>
        <dbReference type="PIRSR" id="PIRSR602401-1"/>
    </source>
</evidence>